<organism evidence="2 3">
    <name type="scientific">Helianthus annuus</name>
    <name type="common">Common sunflower</name>
    <dbReference type="NCBI Taxonomy" id="4232"/>
    <lineage>
        <taxon>Eukaryota</taxon>
        <taxon>Viridiplantae</taxon>
        <taxon>Streptophyta</taxon>
        <taxon>Embryophyta</taxon>
        <taxon>Tracheophyta</taxon>
        <taxon>Spermatophyta</taxon>
        <taxon>Magnoliopsida</taxon>
        <taxon>eudicotyledons</taxon>
        <taxon>Gunneridae</taxon>
        <taxon>Pentapetalae</taxon>
        <taxon>asterids</taxon>
        <taxon>campanulids</taxon>
        <taxon>Asterales</taxon>
        <taxon>Asteraceae</taxon>
        <taxon>Asteroideae</taxon>
        <taxon>Heliantheae alliance</taxon>
        <taxon>Heliantheae</taxon>
        <taxon>Helianthus</taxon>
    </lineage>
</organism>
<evidence type="ECO:0000313" key="3">
    <source>
        <dbReference type="Proteomes" id="UP000215914"/>
    </source>
</evidence>
<dbReference type="InterPro" id="IPR028919">
    <property type="entry name" value="Viral_movement"/>
</dbReference>
<dbReference type="EMBL" id="CM007900">
    <property type="protein sequence ID" value="OTG07718.1"/>
    <property type="molecule type" value="Genomic_DNA"/>
</dbReference>
<gene>
    <name evidence="2" type="ORF">HannXRQ_Chr11g0333621</name>
</gene>
<keyword evidence="3" id="KW-1185">Reference proteome</keyword>
<proteinExistence type="predicted"/>
<feature type="region of interest" description="Disordered" evidence="1">
    <location>
        <begin position="1"/>
        <end position="23"/>
    </location>
</feature>
<evidence type="ECO:0000256" key="1">
    <source>
        <dbReference type="SAM" id="MobiDB-lite"/>
    </source>
</evidence>
<accession>A0A251T9F0</accession>
<evidence type="ECO:0000313" key="2">
    <source>
        <dbReference type="EMBL" id="OTG07718.1"/>
    </source>
</evidence>
<dbReference type="PANTHER" id="PTHR47599:SF4">
    <property type="entry name" value="POLYPROTEIN"/>
    <property type="match status" value="1"/>
</dbReference>
<dbReference type="AlphaFoldDB" id="A0A251T9F0"/>
<dbReference type="InterPro" id="IPR051596">
    <property type="entry name" value="Caulimoviridae_Movement"/>
</dbReference>
<sequence>MTQLSRFFSKRDYSSNNNDEEDENINSLHMNSVEINISQIENNLLNRNIPKQDVKTIYRIGTFDFLQDYSIKTHEQTIPINKDYQNMQLLSVEAIKRHRKLYKFLHIGLVQVAIKPMFRLGIDAPVLLILRDARHTNFNNSLLAMAESNISNGPIYFNCYPNFSIGLFDPNILDTLTLTIKTKNLEFKEKTNAAVVIYRIYYKTMTTTIEPKTKLISPKDETVIFEANTIHTKIRTPKKLKWNEITQSLTWNLQDINPPKPIEIENQTSNIVEHSDGSIDISFSSILPRHSIGASTNARNTINENLFRRSLSMKMKGVDFSNTIPRPLYEENDSDNNTYVATKSDMENYEELQ</sequence>
<dbReference type="PANTHER" id="PTHR47599">
    <property type="entry name" value="CELL-TO-CELL MOVEMENT PROTEIN"/>
    <property type="match status" value="1"/>
</dbReference>
<name>A0A251T9F0_HELAN</name>
<dbReference type="Proteomes" id="UP000215914">
    <property type="component" value="Chromosome 11"/>
</dbReference>
<reference evidence="3" key="1">
    <citation type="journal article" date="2017" name="Nature">
        <title>The sunflower genome provides insights into oil metabolism, flowering and Asterid evolution.</title>
        <authorList>
            <person name="Badouin H."/>
            <person name="Gouzy J."/>
            <person name="Grassa C.J."/>
            <person name="Murat F."/>
            <person name="Staton S.E."/>
            <person name="Cottret L."/>
            <person name="Lelandais-Briere C."/>
            <person name="Owens G.L."/>
            <person name="Carrere S."/>
            <person name="Mayjonade B."/>
            <person name="Legrand L."/>
            <person name="Gill N."/>
            <person name="Kane N.C."/>
            <person name="Bowers J.E."/>
            <person name="Hubner S."/>
            <person name="Bellec A."/>
            <person name="Berard A."/>
            <person name="Berges H."/>
            <person name="Blanchet N."/>
            <person name="Boniface M.C."/>
            <person name="Brunel D."/>
            <person name="Catrice O."/>
            <person name="Chaidir N."/>
            <person name="Claudel C."/>
            <person name="Donnadieu C."/>
            <person name="Faraut T."/>
            <person name="Fievet G."/>
            <person name="Helmstetter N."/>
            <person name="King M."/>
            <person name="Knapp S.J."/>
            <person name="Lai Z."/>
            <person name="Le Paslier M.C."/>
            <person name="Lippi Y."/>
            <person name="Lorenzon L."/>
            <person name="Mandel J.R."/>
            <person name="Marage G."/>
            <person name="Marchand G."/>
            <person name="Marquand E."/>
            <person name="Bret-Mestries E."/>
            <person name="Morien E."/>
            <person name="Nambeesan S."/>
            <person name="Nguyen T."/>
            <person name="Pegot-Espagnet P."/>
            <person name="Pouilly N."/>
            <person name="Raftis F."/>
            <person name="Sallet E."/>
            <person name="Schiex T."/>
            <person name="Thomas J."/>
            <person name="Vandecasteele C."/>
            <person name="Vares D."/>
            <person name="Vear F."/>
            <person name="Vautrin S."/>
            <person name="Crespi M."/>
            <person name="Mangin B."/>
            <person name="Burke J.M."/>
            <person name="Salse J."/>
            <person name="Munos S."/>
            <person name="Vincourt P."/>
            <person name="Rieseberg L.H."/>
            <person name="Langlade N.B."/>
        </authorList>
    </citation>
    <scope>NUCLEOTIDE SEQUENCE [LARGE SCALE GENOMIC DNA]</scope>
    <source>
        <strain evidence="3">cv. SF193</strain>
    </source>
</reference>
<dbReference type="OMA" id="WQITEAT"/>
<dbReference type="InParanoid" id="A0A251T9F0"/>
<protein>
    <submittedName>
        <fullName evidence="2">Putative viral movement protein</fullName>
    </submittedName>
</protein>
<dbReference type="Pfam" id="PF01107">
    <property type="entry name" value="MP"/>
    <property type="match status" value="1"/>
</dbReference>